<accession>A0A4U0XRX9</accession>
<comment type="caution">
    <text evidence="1">The sequence shown here is derived from an EMBL/GenBank/DDBJ whole genome shotgun (WGS) entry which is preliminary data.</text>
</comment>
<sequence>MPPTHPPPTELLHAYRHLLQHALRACRYAKPARFALRDRLRNAFRSSSSSSSSLSEEYNPERIQRTLDFLASAAESKGLEYQVVKNLAHVWWEREKLGRMPMRADIHDFRRHAHDEFDRTIGRLNVSMGLCIK</sequence>
<dbReference type="OrthoDB" id="4392610at2759"/>
<reference evidence="1 2" key="1">
    <citation type="submission" date="2017-03" db="EMBL/GenBank/DDBJ databases">
        <title>Genomes of endolithic fungi from Antarctica.</title>
        <authorList>
            <person name="Coleine C."/>
            <person name="Masonjones S."/>
            <person name="Stajich J.E."/>
        </authorList>
    </citation>
    <scope>NUCLEOTIDE SEQUENCE [LARGE SCALE GENOMIC DNA]</scope>
    <source>
        <strain evidence="1 2">CCFEE 5184</strain>
    </source>
</reference>
<protein>
    <recommendedName>
        <fullName evidence="3">DUF1763-domain-containing protein</fullName>
    </recommendedName>
</protein>
<organism evidence="1 2">
    <name type="scientific">Friedmanniomyces simplex</name>
    <dbReference type="NCBI Taxonomy" id="329884"/>
    <lineage>
        <taxon>Eukaryota</taxon>
        <taxon>Fungi</taxon>
        <taxon>Dikarya</taxon>
        <taxon>Ascomycota</taxon>
        <taxon>Pezizomycotina</taxon>
        <taxon>Dothideomycetes</taxon>
        <taxon>Dothideomycetidae</taxon>
        <taxon>Mycosphaerellales</taxon>
        <taxon>Teratosphaeriaceae</taxon>
        <taxon>Friedmanniomyces</taxon>
    </lineage>
</organism>
<gene>
    <name evidence="1" type="ORF">B0A55_02221</name>
</gene>
<dbReference type="STRING" id="329884.A0A4U0XRX9"/>
<dbReference type="Proteomes" id="UP000309340">
    <property type="component" value="Unassembled WGS sequence"/>
</dbReference>
<name>A0A4U0XRX9_9PEZI</name>
<evidence type="ECO:0000313" key="2">
    <source>
        <dbReference type="Proteomes" id="UP000309340"/>
    </source>
</evidence>
<dbReference type="EMBL" id="NAJQ01000072">
    <property type="protein sequence ID" value="TKA80324.1"/>
    <property type="molecule type" value="Genomic_DNA"/>
</dbReference>
<evidence type="ECO:0000313" key="1">
    <source>
        <dbReference type="EMBL" id="TKA80324.1"/>
    </source>
</evidence>
<proteinExistence type="predicted"/>
<keyword evidence="2" id="KW-1185">Reference proteome</keyword>
<evidence type="ECO:0008006" key="3">
    <source>
        <dbReference type="Google" id="ProtNLM"/>
    </source>
</evidence>
<dbReference type="AlphaFoldDB" id="A0A4U0XRX9"/>